<dbReference type="PANTHER" id="PTHR34512:SF30">
    <property type="entry name" value="OUTER MEMBRANE PROTEIN ASSEMBLY FACTOR BAMB"/>
    <property type="match status" value="1"/>
</dbReference>
<reference evidence="2" key="2">
    <citation type="submission" date="2020-09" db="EMBL/GenBank/DDBJ databases">
        <authorList>
            <person name="Sun Q."/>
            <person name="Ohkuma M."/>
        </authorList>
    </citation>
    <scope>NUCLEOTIDE SEQUENCE</scope>
    <source>
        <strain evidence="2">JCM 3091</strain>
    </source>
</reference>
<feature type="domain" description="Pyrrolo-quinoline quinone repeat" evidence="1">
    <location>
        <begin position="44"/>
        <end position="225"/>
    </location>
</feature>
<dbReference type="Proteomes" id="UP000662200">
    <property type="component" value="Unassembled WGS sequence"/>
</dbReference>
<accession>A0A8J3BL61</accession>
<protein>
    <recommendedName>
        <fullName evidence="1">Pyrrolo-quinoline quinone repeat domain-containing protein</fullName>
    </recommendedName>
</protein>
<dbReference type="AlphaFoldDB" id="A0A8J3BL61"/>
<dbReference type="InterPro" id="IPR015943">
    <property type="entry name" value="WD40/YVTN_repeat-like_dom_sf"/>
</dbReference>
<dbReference type="InterPro" id="IPR002372">
    <property type="entry name" value="PQQ_rpt_dom"/>
</dbReference>
<dbReference type="PANTHER" id="PTHR34512">
    <property type="entry name" value="CELL SURFACE PROTEIN"/>
    <property type="match status" value="1"/>
</dbReference>
<evidence type="ECO:0000259" key="1">
    <source>
        <dbReference type="Pfam" id="PF13360"/>
    </source>
</evidence>
<dbReference type="Pfam" id="PF13360">
    <property type="entry name" value="PQQ_2"/>
    <property type="match status" value="1"/>
</dbReference>
<dbReference type="InterPro" id="IPR011047">
    <property type="entry name" value="Quinoprotein_ADH-like_sf"/>
</dbReference>
<evidence type="ECO:0000313" key="2">
    <source>
        <dbReference type="EMBL" id="GGK22525.1"/>
    </source>
</evidence>
<evidence type="ECO:0000313" key="3">
    <source>
        <dbReference type="Proteomes" id="UP000662200"/>
    </source>
</evidence>
<sequence>MPGFRVSRREVLRGAGALAGLTWGGVRVPRPRPTGGPRPRRCDELWSLPLPEPTSLRPVLAGGRVYVGVREEFLALDAGTGRRVWQQPLPRTTRGGWTAVAAGHVALMHWHSSGGKPKRPLTYLRILDPPAGTVRWEQRVYRTRSASQRRVGVFGAHAVTTICTGPDAYRVSAYRLADGTRDWSSGRHALPGGPPAPGPARLLLAAVPEGRTAVLLDLATGRPSWVRRDLALTERGAAVDLGTHLFATTRPAAVPTAAAVPAVTRLDAATGATGWQVGFGGAAVDVLAAAGGQVHIGVRGQGLHTRDAGTGGPRWHWPLPPGDLSLEQLAVGAGRVCVLSAPPGGRPATLHILDATTGAPCAAPFPDVHQGIAADDATLVFQTDDPQTGATRLLAVALA</sequence>
<comment type="caution">
    <text evidence="2">The sequence shown here is derived from an EMBL/GenBank/DDBJ whole genome shotgun (WGS) entry which is preliminary data.</text>
</comment>
<organism evidence="2 3">
    <name type="scientific">Pilimelia terevasa</name>
    <dbReference type="NCBI Taxonomy" id="53372"/>
    <lineage>
        <taxon>Bacteria</taxon>
        <taxon>Bacillati</taxon>
        <taxon>Actinomycetota</taxon>
        <taxon>Actinomycetes</taxon>
        <taxon>Micromonosporales</taxon>
        <taxon>Micromonosporaceae</taxon>
        <taxon>Pilimelia</taxon>
    </lineage>
</organism>
<reference evidence="2" key="1">
    <citation type="journal article" date="2014" name="Int. J. Syst. Evol. Microbiol.">
        <title>Complete genome sequence of Corynebacterium casei LMG S-19264T (=DSM 44701T), isolated from a smear-ripened cheese.</title>
        <authorList>
            <consortium name="US DOE Joint Genome Institute (JGI-PGF)"/>
            <person name="Walter F."/>
            <person name="Albersmeier A."/>
            <person name="Kalinowski J."/>
            <person name="Ruckert C."/>
        </authorList>
    </citation>
    <scope>NUCLEOTIDE SEQUENCE</scope>
    <source>
        <strain evidence="2">JCM 3091</strain>
    </source>
</reference>
<dbReference type="EMBL" id="BMQC01000003">
    <property type="protein sequence ID" value="GGK22525.1"/>
    <property type="molecule type" value="Genomic_DNA"/>
</dbReference>
<keyword evidence="3" id="KW-1185">Reference proteome</keyword>
<dbReference type="Gene3D" id="2.130.10.10">
    <property type="entry name" value="YVTN repeat-like/Quinoprotein amine dehydrogenase"/>
    <property type="match status" value="2"/>
</dbReference>
<dbReference type="SUPFAM" id="SSF50998">
    <property type="entry name" value="Quinoprotein alcohol dehydrogenase-like"/>
    <property type="match status" value="1"/>
</dbReference>
<gene>
    <name evidence="2" type="ORF">GCM10010124_13790</name>
</gene>
<name>A0A8J3BL61_9ACTN</name>
<proteinExistence type="predicted"/>